<dbReference type="CDD" id="cd06267">
    <property type="entry name" value="PBP1_LacI_sugar_binding-like"/>
    <property type="match status" value="1"/>
</dbReference>
<dbReference type="PANTHER" id="PTHR30146">
    <property type="entry name" value="LACI-RELATED TRANSCRIPTIONAL REPRESSOR"/>
    <property type="match status" value="1"/>
</dbReference>
<dbReference type="PROSITE" id="PS50932">
    <property type="entry name" value="HTH_LACI_2"/>
    <property type="match status" value="1"/>
</dbReference>
<proteinExistence type="predicted"/>
<evidence type="ECO:0000313" key="6">
    <source>
        <dbReference type="EMBL" id="GES24249.1"/>
    </source>
</evidence>
<keyword evidence="1" id="KW-0805">Transcription regulation</keyword>
<sequence>MLSGANNVSESARRAVLTASKQLGYRPNPNARAMRGAGSSCVGMIVPEIGNPFFAELIQAVELALQAHDVELIIADARNDVATEAARLRSLVARQVDGVLIAPVSATASRAALESALRTTPIVQIDRDVDFFEADFVGVDNSAGIRSVLSHLESRSVRHIVFVSGDASTSTGAARLEAFRTQAPRFPDLVVDEPVLGEFTLDFGFQAAGTLLRRPRLPQGVVCGSDLIATGLMRALAQHGVHEPDDIVVTGFDGTQLSELINPAMTTVRQPLAEIAKVAAHRLQARIGGDSGPPQRSQVNPQLVARSLR</sequence>
<dbReference type="InterPro" id="IPR046335">
    <property type="entry name" value="LacI/GalR-like_sensor"/>
</dbReference>
<protein>
    <submittedName>
        <fullName evidence="6">LacI family transcriptional regulator</fullName>
    </submittedName>
</protein>
<evidence type="ECO:0000256" key="1">
    <source>
        <dbReference type="ARBA" id="ARBA00023015"/>
    </source>
</evidence>
<dbReference type="SUPFAM" id="SSF53822">
    <property type="entry name" value="Periplasmic binding protein-like I"/>
    <property type="match status" value="1"/>
</dbReference>
<dbReference type="GO" id="GO:0003700">
    <property type="term" value="F:DNA-binding transcription factor activity"/>
    <property type="evidence" value="ECO:0007669"/>
    <property type="project" value="TreeGrafter"/>
</dbReference>
<evidence type="ECO:0000256" key="2">
    <source>
        <dbReference type="ARBA" id="ARBA00023125"/>
    </source>
</evidence>
<keyword evidence="7" id="KW-1185">Reference proteome</keyword>
<dbReference type="CDD" id="cd01392">
    <property type="entry name" value="HTH_LacI"/>
    <property type="match status" value="1"/>
</dbReference>
<dbReference type="Proteomes" id="UP000377595">
    <property type="component" value="Unassembled WGS sequence"/>
</dbReference>
<dbReference type="Gene3D" id="1.10.260.40">
    <property type="entry name" value="lambda repressor-like DNA-binding domains"/>
    <property type="match status" value="1"/>
</dbReference>
<evidence type="ECO:0000313" key="7">
    <source>
        <dbReference type="Proteomes" id="UP000377595"/>
    </source>
</evidence>
<feature type="region of interest" description="Disordered" evidence="4">
    <location>
        <begin position="286"/>
        <end position="309"/>
    </location>
</feature>
<feature type="domain" description="HTH lacI-type" evidence="5">
    <location>
        <begin position="1"/>
        <end position="36"/>
    </location>
</feature>
<dbReference type="PANTHER" id="PTHR30146:SF109">
    <property type="entry name" value="HTH-TYPE TRANSCRIPTIONAL REGULATOR GALS"/>
    <property type="match status" value="1"/>
</dbReference>
<dbReference type="GO" id="GO:0000976">
    <property type="term" value="F:transcription cis-regulatory region binding"/>
    <property type="evidence" value="ECO:0007669"/>
    <property type="project" value="TreeGrafter"/>
</dbReference>
<dbReference type="Gene3D" id="3.40.50.2300">
    <property type="match status" value="2"/>
</dbReference>
<dbReference type="InterPro" id="IPR028082">
    <property type="entry name" value="Peripla_BP_I"/>
</dbReference>
<name>A0A5M3XW14_9ACTN</name>
<dbReference type="InterPro" id="IPR010982">
    <property type="entry name" value="Lambda_DNA-bd_dom_sf"/>
</dbReference>
<evidence type="ECO:0000259" key="5">
    <source>
        <dbReference type="PROSITE" id="PS50932"/>
    </source>
</evidence>
<dbReference type="SMART" id="SM00354">
    <property type="entry name" value="HTH_LACI"/>
    <property type="match status" value="1"/>
</dbReference>
<keyword evidence="3" id="KW-0804">Transcription</keyword>
<comment type="caution">
    <text evidence="6">The sequence shown here is derived from an EMBL/GenBank/DDBJ whole genome shotgun (WGS) entry which is preliminary data.</text>
</comment>
<evidence type="ECO:0000256" key="3">
    <source>
        <dbReference type="ARBA" id="ARBA00023163"/>
    </source>
</evidence>
<dbReference type="AlphaFoldDB" id="A0A5M3XW14"/>
<dbReference type="Pfam" id="PF13377">
    <property type="entry name" value="Peripla_BP_3"/>
    <property type="match status" value="1"/>
</dbReference>
<dbReference type="EMBL" id="BLAF01000049">
    <property type="protein sequence ID" value="GES24249.1"/>
    <property type="molecule type" value="Genomic_DNA"/>
</dbReference>
<reference evidence="6 7" key="1">
    <citation type="submission" date="2019-10" db="EMBL/GenBank/DDBJ databases">
        <title>Whole genome shotgun sequence of Acrocarpospora pleiomorpha NBRC 16267.</title>
        <authorList>
            <person name="Ichikawa N."/>
            <person name="Kimura A."/>
            <person name="Kitahashi Y."/>
            <person name="Komaki H."/>
            <person name="Oguchi A."/>
        </authorList>
    </citation>
    <scope>NUCLEOTIDE SEQUENCE [LARGE SCALE GENOMIC DNA]</scope>
    <source>
        <strain evidence="6 7">NBRC 16267</strain>
    </source>
</reference>
<accession>A0A5M3XW14</accession>
<gene>
    <name evidence="6" type="ORF">Aple_071480</name>
</gene>
<dbReference type="InterPro" id="IPR000843">
    <property type="entry name" value="HTH_LacI"/>
</dbReference>
<evidence type="ECO:0000256" key="4">
    <source>
        <dbReference type="SAM" id="MobiDB-lite"/>
    </source>
</evidence>
<keyword evidence="2" id="KW-0238">DNA-binding</keyword>
<organism evidence="6 7">
    <name type="scientific">Acrocarpospora pleiomorpha</name>
    <dbReference type="NCBI Taxonomy" id="90975"/>
    <lineage>
        <taxon>Bacteria</taxon>
        <taxon>Bacillati</taxon>
        <taxon>Actinomycetota</taxon>
        <taxon>Actinomycetes</taxon>
        <taxon>Streptosporangiales</taxon>
        <taxon>Streptosporangiaceae</taxon>
        <taxon>Acrocarpospora</taxon>
    </lineage>
</organism>